<reference evidence="3 4" key="1">
    <citation type="submission" date="2015-10" db="EMBL/GenBank/DDBJ databases">
        <authorList>
            <person name="Gilbert D.G."/>
        </authorList>
    </citation>
    <scope>NUCLEOTIDE SEQUENCE [LARGE SCALE GENOMIC DNA]</scope>
    <source>
        <strain evidence="3 4">NRRL B-16712</strain>
    </source>
</reference>
<evidence type="ECO:0000256" key="2">
    <source>
        <dbReference type="SAM" id="Phobius"/>
    </source>
</evidence>
<organism evidence="3 4">
    <name type="scientific">Actinoplanes awajinensis subsp. mycoplanecinus</name>
    <dbReference type="NCBI Taxonomy" id="135947"/>
    <lineage>
        <taxon>Bacteria</taxon>
        <taxon>Bacillati</taxon>
        <taxon>Actinomycetota</taxon>
        <taxon>Actinomycetes</taxon>
        <taxon>Micromonosporales</taxon>
        <taxon>Micromonosporaceae</taxon>
        <taxon>Actinoplanes</taxon>
    </lineage>
</organism>
<dbReference type="OrthoDB" id="3685055at2"/>
<feature type="compositionally biased region" description="Polar residues" evidence="1">
    <location>
        <begin position="288"/>
        <end position="298"/>
    </location>
</feature>
<proteinExistence type="predicted"/>
<dbReference type="RefSeq" id="WP_067703639.1">
    <property type="nucleotide sequence ID" value="NZ_LLZH01000314.1"/>
</dbReference>
<dbReference type="Proteomes" id="UP000053244">
    <property type="component" value="Unassembled WGS sequence"/>
</dbReference>
<keyword evidence="2" id="KW-0812">Transmembrane</keyword>
<feature type="region of interest" description="Disordered" evidence="1">
    <location>
        <begin position="1"/>
        <end position="21"/>
    </location>
</feature>
<dbReference type="AlphaFoldDB" id="A0A101JEP6"/>
<keyword evidence="2" id="KW-0472">Membrane</keyword>
<keyword evidence="2" id="KW-1133">Transmembrane helix</keyword>
<dbReference type="EMBL" id="LLZH01000314">
    <property type="protein sequence ID" value="KUL25410.1"/>
    <property type="molecule type" value="Genomic_DNA"/>
</dbReference>
<keyword evidence="4" id="KW-1185">Reference proteome</keyword>
<evidence type="ECO:0000313" key="3">
    <source>
        <dbReference type="EMBL" id="KUL25410.1"/>
    </source>
</evidence>
<gene>
    <name evidence="3" type="ORF">ADL15_40795</name>
</gene>
<feature type="region of interest" description="Disordered" evidence="1">
    <location>
        <begin position="74"/>
        <end position="96"/>
    </location>
</feature>
<feature type="transmembrane region" description="Helical" evidence="2">
    <location>
        <begin position="43"/>
        <end position="66"/>
    </location>
</feature>
<name>A0A101JEP6_9ACTN</name>
<comment type="caution">
    <text evidence="3">The sequence shown here is derived from an EMBL/GenBank/DDBJ whole genome shotgun (WGS) entry which is preliminary data.</text>
</comment>
<protein>
    <submittedName>
        <fullName evidence="3">Uncharacterized protein</fullName>
    </submittedName>
</protein>
<sequence length="371" mass="38432">MSRDIEDLIRSAQEHQADRAVPPDRIRSALPRRAAVVRRRQRYGLLGATVAAAAVAAAITVPVLALRGGDPATSTTVTGAAGTAAPSTGASAAPVPAGTLPQNIELRYRPSWVPAGLTESIRQHVAAEPGAAPAEPWLVRVWKKQAVAGDPWDGPALSLNVRTVAPGYGANRDTTGEAVDINGAEGEYVNVKGDAKAYVTWPVDERTVLSVSLNRLAVSKADLLRTARSVRTDAGLSPVPVRLGWLPTGWTANSVAVSGTSAAAWRAQVSAFSLGSTGKPKEGAGGQLSVTVGSSTEAPSGGEQLTVGGHPARHPVRTDEPGQGLIYLVVDLGGGRVMTVVGQGAGLTLDDVRKVAERTEVSPSDQSWLNR</sequence>
<evidence type="ECO:0000256" key="1">
    <source>
        <dbReference type="SAM" id="MobiDB-lite"/>
    </source>
</evidence>
<feature type="region of interest" description="Disordered" evidence="1">
    <location>
        <begin position="275"/>
        <end position="319"/>
    </location>
</feature>
<evidence type="ECO:0000313" key="4">
    <source>
        <dbReference type="Proteomes" id="UP000053244"/>
    </source>
</evidence>
<accession>A0A101JEP6</accession>